<dbReference type="GO" id="GO:0022857">
    <property type="term" value="F:transmembrane transporter activity"/>
    <property type="evidence" value="ECO:0007669"/>
    <property type="project" value="UniProtKB-UniRule"/>
</dbReference>
<feature type="transmembrane region" description="Helical" evidence="6">
    <location>
        <begin position="67"/>
        <end position="88"/>
    </location>
</feature>
<keyword evidence="3 6" id="KW-0812">Transmembrane</keyword>
<dbReference type="PANTHER" id="PTHR12385:SF4">
    <property type="entry name" value="PROTEIN PNS1"/>
    <property type="match status" value="1"/>
</dbReference>
<dbReference type="PANTHER" id="PTHR12385">
    <property type="entry name" value="CHOLINE TRANSPORTER-LIKE (SLC FAMILY 44)"/>
    <property type="match status" value="1"/>
</dbReference>
<evidence type="ECO:0000313" key="8">
    <source>
        <dbReference type="EMBL" id="VFT78225.1"/>
    </source>
</evidence>
<feature type="transmembrane region" description="Helical" evidence="6">
    <location>
        <begin position="421"/>
        <end position="454"/>
    </location>
</feature>
<sequence>MARSEPRTPTGAYQNDGPKRECNDVFFLIIFLGLVGMTVFFAASYGSTLADLSDVRGLGETTGFRMVLKYAAYAGATSTVLSIVWILIMMVAGELVIWVALLAMIASCVAAAIFMTKRLHDLGQKYYWWPAAVFGGMALLMGLYTYCIRHRVKFAAKHLKVAGSSLFRLPVMFVVVIVMVAVQLAWGVAWIAGTFGLLNKLKYIVIAPECSDKALYATDACTVTFNTGGFIGIFIAMLLVFFWGALVVDGVVATTVAGSVASWKNNAAVPCIVLSSWLRAFTLNLGSICFGSLIVAILETIRMVINMLQAATAQGGNGALSCLLCCVSCIVGCIESAMETFNRFAFTYVGIHGFSFVTAGRHVSSMFAAKGWTALVNDDLVGYTFFLGNLLVGAISAWIALHTIGADVSNQVFPGVSRPEYIVAACAFLVGYIVNSLFMGLMNAAVTTVFVLWAEDPASWQLTHPDHYARLHAAWLEIYPDEYNNGLGKALPPSAV</sequence>
<dbReference type="EMBL" id="VJMH01000067">
    <property type="protein sequence ID" value="KAF0719503.1"/>
    <property type="molecule type" value="Genomic_DNA"/>
</dbReference>
<name>A0A485K875_9STRA</name>
<evidence type="ECO:0000256" key="5">
    <source>
        <dbReference type="ARBA" id="ARBA00023136"/>
    </source>
</evidence>
<accession>A0A485K875</accession>
<evidence type="ECO:0000313" key="7">
    <source>
        <dbReference type="EMBL" id="KAF0719503.1"/>
    </source>
</evidence>
<dbReference type="GO" id="GO:0005886">
    <property type="term" value="C:plasma membrane"/>
    <property type="evidence" value="ECO:0007669"/>
    <property type="project" value="UniProtKB-SubCell"/>
</dbReference>
<evidence type="ECO:0000256" key="6">
    <source>
        <dbReference type="RuleBase" id="RU368066"/>
    </source>
</evidence>
<dbReference type="Pfam" id="PF04515">
    <property type="entry name" value="Choline_transpo"/>
    <property type="match status" value="1"/>
</dbReference>
<feature type="transmembrane region" description="Helical" evidence="6">
    <location>
        <begin position="345"/>
        <end position="368"/>
    </location>
</feature>
<reference evidence="8 9" key="1">
    <citation type="submission" date="2019-03" db="EMBL/GenBank/DDBJ databases">
        <authorList>
            <person name="Gaulin E."/>
            <person name="Dumas B."/>
        </authorList>
    </citation>
    <scope>NUCLEOTIDE SEQUENCE [LARGE SCALE GENOMIC DNA]</scope>
    <source>
        <strain evidence="8">CBS 568.67</strain>
    </source>
</reference>
<proteinExistence type="inferred from homology"/>
<feature type="transmembrane region" description="Helical" evidence="6">
    <location>
        <begin position="277"/>
        <end position="298"/>
    </location>
</feature>
<protein>
    <recommendedName>
        <fullName evidence="6">Choline transporter-like protein</fullName>
    </recommendedName>
</protein>
<feature type="transmembrane region" description="Helical" evidence="6">
    <location>
        <begin position="230"/>
        <end position="256"/>
    </location>
</feature>
<dbReference type="EMBL" id="CAADRA010000067">
    <property type="protein sequence ID" value="VFT78225.1"/>
    <property type="molecule type" value="Genomic_DNA"/>
</dbReference>
<dbReference type="AlphaFoldDB" id="A0A485K875"/>
<keyword evidence="5 6" id="KW-0472">Membrane</keyword>
<feature type="transmembrane region" description="Helical" evidence="6">
    <location>
        <begin position="169"/>
        <end position="192"/>
    </location>
</feature>
<comment type="similarity">
    <text evidence="2 6">Belongs to the CTL (choline transporter-like) family.</text>
</comment>
<organism evidence="8 9">
    <name type="scientific">Aphanomyces stellatus</name>
    <dbReference type="NCBI Taxonomy" id="120398"/>
    <lineage>
        <taxon>Eukaryota</taxon>
        <taxon>Sar</taxon>
        <taxon>Stramenopiles</taxon>
        <taxon>Oomycota</taxon>
        <taxon>Saprolegniomycetes</taxon>
        <taxon>Saprolegniales</taxon>
        <taxon>Verrucalvaceae</taxon>
        <taxon>Aphanomyces</taxon>
    </lineage>
</organism>
<evidence type="ECO:0000256" key="2">
    <source>
        <dbReference type="ARBA" id="ARBA00007168"/>
    </source>
</evidence>
<evidence type="ECO:0000256" key="4">
    <source>
        <dbReference type="ARBA" id="ARBA00022989"/>
    </source>
</evidence>
<evidence type="ECO:0000256" key="3">
    <source>
        <dbReference type="ARBA" id="ARBA00022692"/>
    </source>
</evidence>
<comment type="function">
    <text evidence="6">Choline transporter.</text>
</comment>
<dbReference type="OrthoDB" id="44736at2759"/>
<feature type="transmembrane region" description="Helical" evidence="6">
    <location>
        <begin position="127"/>
        <end position="148"/>
    </location>
</feature>
<comment type="subcellular location">
    <subcellularLocation>
        <location evidence="6">Cell membrane</location>
        <topology evidence="6">Multi-pass membrane protein</topology>
    </subcellularLocation>
    <subcellularLocation>
        <location evidence="1">Membrane</location>
        <topology evidence="1">Multi-pass membrane protein</topology>
    </subcellularLocation>
</comment>
<evidence type="ECO:0000256" key="1">
    <source>
        <dbReference type="ARBA" id="ARBA00004141"/>
    </source>
</evidence>
<dbReference type="Proteomes" id="UP000332933">
    <property type="component" value="Unassembled WGS sequence"/>
</dbReference>
<feature type="transmembrane region" description="Helical" evidence="6">
    <location>
        <begin position="380"/>
        <end position="401"/>
    </location>
</feature>
<dbReference type="InterPro" id="IPR007603">
    <property type="entry name" value="Choline_transptr-like"/>
</dbReference>
<feature type="transmembrane region" description="Helical" evidence="6">
    <location>
        <begin position="95"/>
        <end position="115"/>
    </location>
</feature>
<gene>
    <name evidence="8" type="primary">Aste57867_1003</name>
    <name evidence="7" type="ORF">As57867_001002</name>
    <name evidence="8" type="ORF">ASTE57867_1003</name>
</gene>
<evidence type="ECO:0000313" key="9">
    <source>
        <dbReference type="Proteomes" id="UP000332933"/>
    </source>
</evidence>
<feature type="transmembrane region" description="Helical" evidence="6">
    <location>
        <begin position="318"/>
        <end position="338"/>
    </location>
</feature>
<feature type="transmembrane region" description="Helical" evidence="6">
    <location>
        <begin position="25"/>
        <end position="47"/>
    </location>
</feature>
<keyword evidence="4 6" id="KW-1133">Transmembrane helix</keyword>
<reference evidence="7" key="2">
    <citation type="submission" date="2019-06" db="EMBL/GenBank/DDBJ databases">
        <title>Genomics analysis of Aphanomyces spp. identifies a new class of oomycete effector associated with host adaptation.</title>
        <authorList>
            <person name="Gaulin E."/>
        </authorList>
    </citation>
    <scope>NUCLEOTIDE SEQUENCE</scope>
    <source>
        <strain evidence="7">CBS 578.67</strain>
    </source>
</reference>
<keyword evidence="9" id="KW-1185">Reference proteome</keyword>